<gene>
    <name evidence="1" type="ORF">BHC54_09350</name>
</gene>
<protein>
    <submittedName>
        <fullName evidence="1">Uncharacterized protein</fullName>
    </submittedName>
</protein>
<dbReference type="AlphaFoldDB" id="A0A2N9X6A3"/>
<keyword evidence="2" id="KW-1185">Reference proteome</keyword>
<dbReference type="Proteomes" id="UP000230202">
    <property type="component" value="Unassembled WGS sequence"/>
</dbReference>
<evidence type="ECO:0000313" key="1">
    <source>
        <dbReference type="EMBL" id="PIT38706.1"/>
    </source>
</evidence>
<evidence type="ECO:0000313" key="2">
    <source>
        <dbReference type="Proteomes" id="UP000230202"/>
    </source>
</evidence>
<proteinExistence type="predicted"/>
<reference evidence="1" key="1">
    <citation type="journal article" date="2017" name="MBio">
        <title>Type VI secretion-mediated competition in the bee gut microbiome.</title>
        <authorList>
            <person name="Steele M.I."/>
            <person name="Kwong W.K."/>
            <person name="Powell J.E."/>
            <person name="Whiteley M."/>
            <person name="Moran N.A."/>
        </authorList>
    </citation>
    <scope>NUCLEOTIDE SEQUENCE [LARGE SCALE GENOMIC DNA]</scope>
    <source>
        <strain evidence="1">WkB273</strain>
    </source>
</reference>
<comment type="caution">
    <text evidence="1">The sequence shown here is derived from an EMBL/GenBank/DDBJ whole genome shotgun (WGS) entry which is preliminary data.</text>
</comment>
<dbReference type="EMBL" id="MEIL01000029">
    <property type="protein sequence ID" value="PIT38706.1"/>
    <property type="molecule type" value="Genomic_DNA"/>
</dbReference>
<name>A0A2N9X6A3_9NEIS</name>
<organism evidence="1 2">
    <name type="scientific">Snodgrassella alvi</name>
    <dbReference type="NCBI Taxonomy" id="1196083"/>
    <lineage>
        <taxon>Bacteria</taxon>
        <taxon>Pseudomonadati</taxon>
        <taxon>Pseudomonadota</taxon>
        <taxon>Betaproteobacteria</taxon>
        <taxon>Neisseriales</taxon>
        <taxon>Neisseriaceae</taxon>
        <taxon>Snodgrassella</taxon>
    </lineage>
</organism>
<accession>A0A2N9X6A3</accession>
<sequence length="138" mass="16575">MISKSEIDTAENVIKTYERAMRDIVKQGHCLSVEWRYKNDSENAKKPKVYAMRFQPEVFDMVKDVLRSMSEKERKAFAILRTQYGYISPYFKRPPRSALQRNQRIRSNSASWCREVEAALSIFWEYMQKQDKFRHFFG</sequence>